<dbReference type="Proteomes" id="UP001370348">
    <property type="component" value="Chromosome"/>
</dbReference>
<sequence>MDAARCNDMEGPAGLTGSQLVWPAHSLFARSNILSTVMLCNPDKPEYMAQEHWVYDLLRAHPTIEVRGDELVITKGTTEIHLLDSKIANPDRPLVDLRAP</sequence>
<dbReference type="Pfam" id="PF03724">
    <property type="entry name" value="META"/>
    <property type="match status" value="1"/>
</dbReference>
<evidence type="ECO:0000313" key="3">
    <source>
        <dbReference type="Proteomes" id="UP001370348"/>
    </source>
</evidence>
<gene>
    <name evidence="2" type="ORF">LZC94_37550</name>
</gene>
<accession>A0ABZ2LRJ3</accession>
<keyword evidence="3" id="KW-1185">Reference proteome</keyword>
<dbReference type="InterPro" id="IPR038670">
    <property type="entry name" value="HslJ-like_sf"/>
</dbReference>
<name>A0ABZ2LRJ3_9BACT</name>
<evidence type="ECO:0000259" key="1">
    <source>
        <dbReference type="Pfam" id="PF03724"/>
    </source>
</evidence>
<reference evidence="2 3" key="1">
    <citation type="submission" date="2021-12" db="EMBL/GenBank/DDBJ databases">
        <title>Discovery of the Pendulisporaceae a myxobacterial family with distinct sporulation behavior and unique specialized metabolism.</title>
        <authorList>
            <person name="Garcia R."/>
            <person name="Popoff A."/>
            <person name="Bader C.D."/>
            <person name="Loehr J."/>
            <person name="Walesch S."/>
            <person name="Walt C."/>
            <person name="Boldt J."/>
            <person name="Bunk B."/>
            <person name="Haeckl F.J.F.P.J."/>
            <person name="Gunesch A.P."/>
            <person name="Birkelbach J."/>
            <person name="Nuebel U."/>
            <person name="Pietschmann T."/>
            <person name="Bach T."/>
            <person name="Mueller R."/>
        </authorList>
    </citation>
    <scope>NUCLEOTIDE SEQUENCE [LARGE SCALE GENOMIC DNA]</scope>
    <source>
        <strain evidence="2 3">MSr11954</strain>
    </source>
</reference>
<dbReference type="InterPro" id="IPR005184">
    <property type="entry name" value="DUF306_Meta_HslJ"/>
</dbReference>
<dbReference type="Gene3D" id="2.40.128.270">
    <property type="match status" value="1"/>
</dbReference>
<proteinExistence type="predicted"/>
<dbReference type="EMBL" id="CP089984">
    <property type="protein sequence ID" value="WXB13537.1"/>
    <property type="molecule type" value="Genomic_DNA"/>
</dbReference>
<protein>
    <submittedName>
        <fullName evidence="2">META domain-containing protein</fullName>
    </submittedName>
</protein>
<organism evidence="2 3">
    <name type="scientific">Pendulispora albinea</name>
    <dbReference type="NCBI Taxonomy" id="2741071"/>
    <lineage>
        <taxon>Bacteria</taxon>
        <taxon>Pseudomonadati</taxon>
        <taxon>Myxococcota</taxon>
        <taxon>Myxococcia</taxon>
        <taxon>Myxococcales</taxon>
        <taxon>Sorangiineae</taxon>
        <taxon>Pendulisporaceae</taxon>
        <taxon>Pendulispora</taxon>
    </lineage>
</organism>
<feature type="domain" description="DUF306" evidence="1">
    <location>
        <begin position="4"/>
        <end position="78"/>
    </location>
</feature>
<evidence type="ECO:0000313" key="2">
    <source>
        <dbReference type="EMBL" id="WXB13537.1"/>
    </source>
</evidence>